<dbReference type="GO" id="GO:0032025">
    <property type="term" value="P:response to cobalt ion"/>
    <property type="evidence" value="ECO:0007669"/>
    <property type="project" value="TreeGrafter"/>
</dbReference>
<dbReference type="Pfam" id="PF13386">
    <property type="entry name" value="DsbD_2"/>
    <property type="match status" value="1"/>
</dbReference>
<dbReference type="PANTHER" id="PTHR40659:SF1">
    <property type="entry name" value="NICKEL_COBALT EFFLUX SYSTEM RCNA"/>
    <property type="match status" value="1"/>
</dbReference>
<reference evidence="3 4" key="1">
    <citation type="submission" date="2019-04" db="EMBL/GenBank/DDBJ databases">
        <title>Complete genome sequence of Agrobacterium tumefaciens CFBP6624.</title>
        <authorList>
            <person name="Haryono M."/>
            <person name="Lin Y.-C."/>
            <person name="Lai E.-M."/>
            <person name="Kuo C.-H."/>
        </authorList>
    </citation>
    <scope>NUCLEOTIDE SEQUENCE [LARGE SCALE GENOMIC DNA]</scope>
    <source>
        <strain evidence="3 4">CFBP6624</strain>
    </source>
</reference>
<organism evidence="3 4">
    <name type="scientific">Agrobacterium tumefaciens</name>
    <dbReference type="NCBI Taxonomy" id="358"/>
    <lineage>
        <taxon>Bacteria</taxon>
        <taxon>Pseudomonadati</taxon>
        <taxon>Pseudomonadota</taxon>
        <taxon>Alphaproteobacteria</taxon>
        <taxon>Hyphomicrobiales</taxon>
        <taxon>Rhizobiaceae</taxon>
        <taxon>Rhizobium/Agrobacterium group</taxon>
        <taxon>Agrobacterium</taxon>
        <taxon>Agrobacterium tumefaciens complex</taxon>
    </lineage>
</organism>
<sequence length="240" mass="25709">MFPWIVDFQRDIYFAFAEHIKAFAGSGSWIAFLTFLPMGILFGSVHAMTPGHSKMILASYLTGSSAGLGRALATSIALSFTHVTMSVAIVLLSLPLITMMFGGSGPGSSPVLENVSRGMLGIIGVWMIVRALSRRKHEHHKREGLMVGMTAGLIPCPLTLFVMNFAVIQHVAVVGVLFAIAMMLGIGITMSIVALVSVVFSKRLTRLMNGRPGLLEKTSKVLEVVVGLILMVVAIIQIVG</sequence>
<dbReference type="InterPro" id="IPR039447">
    <property type="entry name" value="UreH-like_TM_dom"/>
</dbReference>
<dbReference type="GO" id="GO:0010045">
    <property type="term" value="P:response to nickel cation"/>
    <property type="evidence" value="ECO:0007669"/>
    <property type="project" value="TreeGrafter"/>
</dbReference>
<proteinExistence type="predicted"/>
<dbReference type="Proteomes" id="UP000298646">
    <property type="component" value="Chromosome circular"/>
</dbReference>
<accession>A0AAE6BMS8</accession>
<feature type="transmembrane region" description="Helical" evidence="1">
    <location>
        <begin position="29"/>
        <end position="49"/>
    </location>
</feature>
<dbReference type="GO" id="GO:0015099">
    <property type="term" value="F:nickel cation transmembrane transporter activity"/>
    <property type="evidence" value="ECO:0007669"/>
    <property type="project" value="TreeGrafter"/>
</dbReference>
<evidence type="ECO:0000256" key="1">
    <source>
        <dbReference type="SAM" id="Phobius"/>
    </source>
</evidence>
<dbReference type="EMBL" id="CP039907">
    <property type="protein sequence ID" value="QCM00026.1"/>
    <property type="molecule type" value="Genomic_DNA"/>
</dbReference>
<dbReference type="AlphaFoldDB" id="A0AAE6BMS8"/>
<protein>
    <submittedName>
        <fullName evidence="3">ABC transporter permease</fullName>
    </submittedName>
</protein>
<evidence type="ECO:0000313" key="3">
    <source>
        <dbReference type="EMBL" id="QCM00026.1"/>
    </source>
</evidence>
<dbReference type="GO" id="GO:0006824">
    <property type="term" value="P:cobalt ion transport"/>
    <property type="evidence" value="ECO:0007669"/>
    <property type="project" value="UniProtKB-KW"/>
</dbReference>
<keyword evidence="1" id="KW-1133">Transmembrane helix</keyword>
<feature type="domain" description="Urease accessory protein UreH-like transmembrane" evidence="2">
    <location>
        <begin position="65"/>
        <end position="209"/>
    </location>
</feature>
<keyword evidence="1" id="KW-0812">Transmembrane</keyword>
<feature type="transmembrane region" description="Helical" evidence="1">
    <location>
        <begin position="174"/>
        <end position="200"/>
    </location>
</feature>
<dbReference type="RefSeq" id="WP_137084574.1">
    <property type="nucleotide sequence ID" value="NZ_CP039907.1"/>
</dbReference>
<feature type="transmembrane region" description="Helical" evidence="1">
    <location>
        <begin position="145"/>
        <end position="168"/>
    </location>
</feature>
<feature type="transmembrane region" description="Helical" evidence="1">
    <location>
        <begin position="115"/>
        <end position="133"/>
    </location>
</feature>
<evidence type="ECO:0000313" key="4">
    <source>
        <dbReference type="Proteomes" id="UP000298646"/>
    </source>
</evidence>
<dbReference type="GO" id="GO:0005886">
    <property type="term" value="C:plasma membrane"/>
    <property type="evidence" value="ECO:0007669"/>
    <property type="project" value="UniProtKB-SubCell"/>
</dbReference>
<gene>
    <name evidence="3" type="ORF">CFBP6624_07685</name>
</gene>
<dbReference type="GO" id="GO:0046583">
    <property type="term" value="F:monoatomic cation efflux transmembrane transporter activity"/>
    <property type="evidence" value="ECO:0007669"/>
    <property type="project" value="TreeGrafter"/>
</dbReference>
<dbReference type="InterPro" id="IPR051224">
    <property type="entry name" value="NiCoT_RcnA"/>
</dbReference>
<dbReference type="PANTHER" id="PTHR40659">
    <property type="entry name" value="NICKEL/COBALT EFFLUX SYSTEM RCNA"/>
    <property type="match status" value="1"/>
</dbReference>
<feature type="transmembrane region" description="Helical" evidence="1">
    <location>
        <begin position="221"/>
        <end position="239"/>
    </location>
</feature>
<keyword evidence="1" id="KW-0472">Membrane</keyword>
<name>A0AAE6BMS8_AGRTU</name>
<evidence type="ECO:0000259" key="2">
    <source>
        <dbReference type="Pfam" id="PF13386"/>
    </source>
</evidence>
<feature type="transmembrane region" description="Helical" evidence="1">
    <location>
        <begin position="80"/>
        <end position="103"/>
    </location>
</feature>